<name>A0ABS1MJK8_9ACTN</name>
<dbReference type="EMBL" id="JAERRI010000001">
    <property type="protein sequence ID" value="MBL1088172.1"/>
    <property type="molecule type" value="Genomic_DNA"/>
</dbReference>
<organism evidence="4 5">
    <name type="scientific">Streptomyces siderophoricus</name>
    <dbReference type="NCBI Taxonomy" id="2802281"/>
    <lineage>
        <taxon>Bacteria</taxon>
        <taxon>Bacillati</taxon>
        <taxon>Actinomycetota</taxon>
        <taxon>Actinomycetes</taxon>
        <taxon>Kitasatosporales</taxon>
        <taxon>Streptomycetaceae</taxon>
        <taxon>Streptomyces</taxon>
    </lineage>
</organism>
<dbReference type="RefSeq" id="WP_201801346.1">
    <property type="nucleotide sequence ID" value="NZ_JAERRI010000001.1"/>
</dbReference>
<evidence type="ECO:0000259" key="2">
    <source>
        <dbReference type="Pfam" id="PF03033"/>
    </source>
</evidence>
<evidence type="ECO:0000313" key="4">
    <source>
        <dbReference type="EMBL" id="MBL1088172.1"/>
    </source>
</evidence>
<dbReference type="Gene3D" id="3.40.50.2000">
    <property type="entry name" value="Glycogen Phosphorylase B"/>
    <property type="match status" value="2"/>
</dbReference>
<keyword evidence="5" id="KW-1185">Reference proteome</keyword>
<dbReference type="PANTHER" id="PTHR48050:SF13">
    <property type="entry name" value="STEROL 3-BETA-GLUCOSYLTRANSFERASE UGT80A2"/>
    <property type="match status" value="1"/>
</dbReference>
<evidence type="ECO:0000259" key="3">
    <source>
        <dbReference type="Pfam" id="PF06722"/>
    </source>
</evidence>
<dbReference type="CDD" id="cd03784">
    <property type="entry name" value="GT1_Gtf-like"/>
    <property type="match status" value="1"/>
</dbReference>
<proteinExistence type="predicted"/>
<gene>
    <name evidence="4" type="ORF">JK360_01970</name>
</gene>
<evidence type="ECO:0000256" key="1">
    <source>
        <dbReference type="ARBA" id="ARBA00022679"/>
    </source>
</evidence>
<dbReference type="Pfam" id="PF03033">
    <property type="entry name" value="Glyco_transf_28"/>
    <property type="match status" value="1"/>
</dbReference>
<dbReference type="Proteomes" id="UP000629371">
    <property type="component" value="Unassembled WGS sequence"/>
</dbReference>
<evidence type="ECO:0000313" key="5">
    <source>
        <dbReference type="Proteomes" id="UP000629371"/>
    </source>
</evidence>
<dbReference type="PANTHER" id="PTHR48050">
    <property type="entry name" value="STEROL 3-BETA-GLUCOSYLTRANSFERASE"/>
    <property type="match status" value="1"/>
</dbReference>
<dbReference type="InterPro" id="IPR050426">
    <property type="entry name" value="Glycosyltransferase_28"/>
</dbReference>
<protein>
    <submittedName>
        <fullName evidence="4">Glycosyltransferase family 1 protein</fullName>
    </submittedName>
</protein>
<dbReference type="Pfam" id="PF06722">
    <property type="entry name" value="EryCIII-like_C"/>
    <property type="match status" value="1"/>
</dbReference>
<feature type="domain" description="Glycosyltransferase family 28 N-terminal" evidence="2">
    <location>
        <begin position="3"/>
        <end position="86"/>
    </location>
</feature>
<dbReference type="InterPro" id="IPR004276">
    <property type="entry name" value="GlycoTrans_28_N"/>
</dbReference>
<keyword evidence="1" id="KW-0808">Transferase</keyword>
<accession>A0ABS1MJK8</accession>
<sequence>MRVLIASAGSHGDVAPYTGLGARLTAAGHEVAVATHERSAALVRRCGLGFLPLPLDQGATTGPGTRRSPPKAGLSAGEQLRIVRELGPTMADALADACAAGAELLLFSSGLAPLALVAAAGLRLPSMGVFLQPLAPTREFPPVVSGLPSLGPLGNRAAGHCAQSLLVRLYAPAARHLRRRLNVSAHAVEQRRAASPVYHGFSPRVVPRPSDWRPGMDVVGYWWPAEDPDWTPDPGLADFLEAGPPPVYVGFGSMNLGDAEDLGRLVARALRLAGVRGVVQAGRAGLSLHGDDVLTIGAVPHAQLFPQVAAVIHHAGAGTTAAGLRAGVPAVPVPVMLDQPFWASRLRALGVSPGVLPVRRLSAERLAEAVRRAVRDPWYRHRARRLSALIAAEDGAGRVLAAVEHND</sequence>
<dbReference type="InterPro" id="IPR010610">
    <property type="entry name" value="EryCIII-like_C"/>
</dbReference>
<feature type="domain" description="Erythromycin biosynthesis protein CIII-like C-terminal" evidence="3">
    <location>
        <begin position="286"/>
        <end position="393"/>
    </location>
</feature>
<reference evidence="4 5" key="1">
    <citation type="submission" date="2021-01" db="EMBL/GenBank/DDBJ databases">
        <title>WGS of actinomycetes isolated from Thailand.</title>
        <authorList>
            <person name="Thawai C."/>
        </authorList>
    </citation>
    <scope>NUCLEOTIDE SEQUENCE [LARGE SCALE GENOMIC DNA]</scope>
    <source>
        <strain evidence="4 5">CH9-7</strain>
    </source>
</reference>
<dbReference type="SUPFAM" id="SSF53756">
    <property type="entry name" value="UDP-Glycosyltransferase/glycogen phosphorylase"/>
    <property type="match status" value="1"/>
</dbReference>
<comment type="caution">
    <text evidence="4">The sequence shown here is derived from an EMBL/GenBank/DDBJ whole genome shotgun (WGS) entry which is preliminary data.</text>
</comment>
<dbReference type="InterPro" id="IPR002213">
    <property type="entry name" value="UDP_glucos_trans"/>
</dbReference>